<dbReference type="EMBL" id="MU006094">
    <property type="protein sequence ID" value="KAF2839599.1"/>
    <property type="molecule type" value="Genomic_DNA"/>
</dbReference>
<dbReference type="Proteomes" id="UP000799429">
    <property type="component" value="Unassembled WGS sequence"/>
</dbReference>
<evidence type="ECO:0000313" key="1">
    <source>
        <dbReference type="EMBL" id="KAF2839599.1"/>
    </source>
</evidence>
<evidence type="ECO:0000313" key="2">
    <source>
        <dbReference type="Proteomes" id="UP000799429"/>
    </source>
</evidence>
<gene>
    <name evidence="1" type="ORF">M501DRAFT_721740</name>
</gene>
<reference evidence="1" key="1">
    <citation type="journal article" date="2020" name="Stud. Mycol.">
        <title>101 Dothideomycetes genomes: a test case for predicting lifestyles and emergence of pathogens.</title>
        <authorList>
            <person name="Haridas S."/>
            <person name="Albert R."/>
            <person name="Binder M."/>
            <person name="Bloem J."/>
            <person name="Labutti K."/>
            <person name="Salamov A."/>
            <person name="Andreopoulos B."/>
            <person name="Baker S."/>
            <person name="Barry K."/>
            <person name="Bills G."/>
            <person name="Bluhm B."/>
            <person name="Cannon C."/>
            <person name="Castanera R."/>
            <person name="Culley D."/>
            <person name="Daum C."/>
            <person name="Ezra D."/>
            <person name="Gonzalez J."/>
            <person name="Henrissat B."/>
            <person name="Kuo A."/>
            <person name="Liang C."/>
            <person name="Lipzen A."/>
            <person name="Lutzoni F."/>
            <person name="Magnuson J."/>
            <person name="Mondo S."/>
            <person name="Nolan M."/>
            <person name="Ohm R."/>
            <person name="Pangilinan J."/>
            <person name="Park H.-J."/>
            <person name="Ramirez L."/>
            <person name="Alfaro M."/>
            <person name="Sun H."/>
            <person name="Tritt A."/>
            <person name="Yoshinaga Y."/>
            <person name="Zwiers L.-H."/>
            <person name="Turgeon B."/>
            <person name="Goodwin S."/>
            <person name="Spatafora J."/>
            <person name="Crous P."/>
            <person name="Grigoriev I."/>
        </authorList>
    </citation>
    <scope>NUCLEOTIDE SEQUENCE</scope>
    <source>
        <strain evidence="1">CBS 101060</strain>
    </source>
</reference>
<dbReference type="AlphaFoldDB" id="A0A9P4SBY6"/>
<organism evidence="1 2">
    <name type="scientific">Patellaria atrata CBS 101060</name>
    <dbReference type="NCBI Taxonomy" id="1346257"/>
    <lineage>
        <taxon>Eukaryota</taxon>
        <taxon>Fungi</taxon>
        <taxon>Dikarya</taxon>
        <taxon>Ascomycota</taxon>
        <taxon>Pezizomycotina</taxon>
        <taxon>Dothideomycetes</taxon>
        <taxon>Dothideomycetes incertae sedis</taxon>
        <taxon>Patellariales</taxon>
        <taxon>Patellariaceae</taxon>
        <taxon>Patellaria</taxon>
    </lineage>
</organism>
<protein>
    <submittedName>
        <fullName evidence="1">Uncharacterized protein</fullName>
    </submittedName>
</protein>
<proteinExistence type="predicted"/>
<sequence>MAVCITKGNVTLHGEPPVNQLYVPIISTFCNGIQGAEGLGLVGTKVAVFENISKLQSVIANYNDANSIISVLHFVELPADGLEKNTIGAFVSFPPSWPGGKRLVPCAVDALWAPPTIQGHRSAIKVVTGSPGGWEDLGTCHLPNTKPITVSAEWANYLNPYIVDYNRTVFQDIIEHIPKSQNPRWHDTVTFVNPVIELILSIMITNGLASTASSVIPQGTLKGCTDTACTEMCYDGNGEWCKEIMPKHEFRDGGNIYNLPEDSDTTEMARFRVKIDINVYAYNSRGTAIRLSCAVLIVYCVG</sequence>
<comment type="caution">
    <text evidence="1">The sequence shown here is derived from an EMBL/GenBank/DDBJ whole genome shotgun (WGS) entry which is preliminary data.</text>
</comment>
<accession>A0A9P4SBY6</accession>
<keyword evidence="2" id="KW-1185">Reference proteome</keyword>
<dbReference type="OrthoDB" id="5342924at2759"/>
<name>A0A9P4SBY6_9PEZI</name>